<evidence type="ECO:0000256" key="3">
    <source>
        <dbReference type="PROSITE-ProRule" id="PRU01091"/>
    </source>
</evidence>
<protein>
    <submittedName>
        <fullName evidence="5">Transcriptional regulator HilA</fullName>
    </submittedName>
</protein>
<feature type="DNA-binding region" description="OmpR/PhoB-type" evidence="3">
    <location>
        <begin position="7"/>
        <end position="105"/>
    </location>
</feature>
<proteinExistence type="predicted"/>
<reference evidence="5 6" key="1">
    <citation type="journal article" date="2016" name="Genome Announc.">
        <title>First Complete Genome Sequence of a Subdivision 6 Acidobacterium Strain.</title>
        <authorList>
            <person name="Huang S."/>
            <person name="Vieira S."/>
            <person name="Bunk B."/>
            <person name="Riedel T."/>
            <person name="Sproer C."/>
            <person name="Overmann J."/>
        </authorList>
    </citation>
    <scope>NUCLEOTIDE SEQUENCE [LARGE SCALE GENOMIC DNA]</scope>
    <source>
        <strain evidence="6">DSM 100886 HEG_-6_39</strain>
    </source>
</reference>
<evidence type="ECO:0000256" key="1">
    <source>
        <dbReference type="ARBA" id="ARBA00023125"/>
    </source>
</evidence>
<feature type="domain" description="OmpR/PhoB-type" evidence="4">
    <location>
        <begin position="7"/>
        <end position="105"/>
    </location>
</feature>
<dbReference type="OrthoDB" id="105971at2"/>
<dbReference type="PROSITE" id="PS50005">
    <property type="entry name" value="TPR"/>
    <property type="match status" value="1"/>
</dbReference>
<dbReference type="Gene3D" id="1.10.10.10">
    <property type="entry name" value="Winged helix-like DNA-binding domain superfamily/Winged helix DNA-binding domain"/>
    <property type="match status" value="1"/>
</dbReference>
<dbReference type="Proteomes" id="UP000076079">
    <property type="component" value="Chromosome"/>
</dbReference>
<gene>
    <name evidence="5" type="primary">hilA_1</name>
    <name evidence="5" type="ORF">LuPra_00042</name>
</gene>
<dbReference type="SUPFAM" id="SSF46894">
    <property type="entry name" value="C-terminal effector domain of the bipartite response regulators"/>
    <property type="match status" value="1"/>
</dbReference>
<reference evidence="6" key="2">
    <citation type="submission" date="2016-04" db="EMBL/GenBank/DDBJ databases">
        <title>First Complete Genome Sequence of a Subdivision 6 Acidobacterium.</title>
        <authorList>
            <person name="Huang S."/>
            <person name="Vieira S."/>
            <person name="Bunk B."/>
            <person name="Riedel T."/>
            <person name="Sproeer C."/>
            <person name="Overmann J."/>
        </authorList>
    </citation>
    <scope>NUCLEOTIDE SEQUENCE [LARGE SCALE GENOMIC DNA]</scope>
    <source>
        <strain evidence="6">DSM 100886 HEG_-6_39</strain>
    </source>
</reference>
<dbReference type="RefSeq" id="WP_157898564.1">
    <property type="nucleotide sequence ID" value="NZ_CP015136.1"/>
</dbReference>
<dbReference type="SMART" id="SM00028">
    <property type="entry name" value="TPR"/>
    <property type="match status" value="2"/>
</dbReference>
<keyword evidence="1 3" id="KW-0238">DNA-binding</keyword>
<dbReference type="Gene3D" id="1.25.40.10">
    <property type="entry name" value="Tetratricopeptide repeat domain"/>
    <property type="match status" value="1"/>
</dbReference>
<dbReference type="STRING" id="1855912.LuPra_00042"/>
<dbReference type="Pfam" id="PF00486">
    <property type="entry name" value="Trans_reg_C"/>
    <property type="match status" value="1"/>
</dbReference>
<dbReference type="KEGG" id="abac:LuPra_00042"/>
<dbReference type="PANTHER" id="PTHR12558">
    <property type="entry name" value="CELL DIVISION CYCLE 16,23,27"/>
    <property type="match status" value="1"/>
</dbReference>
<dbReference type="GO" id="GO:0003677">
    <property type="term" value="F:DNA binding"/>
    <property type="evidence" value="ECO:0007669"/>
    <property type="project" value="UniProtKB-UniRule"/>
</dbReference>
<evidence type="ECO:0000259" key="4">
    <source>
        <dbReference type="PROSITE" id="PS51755"/>
    </source>
</evidence>
<sequence length="551" mass="61599">MAETEVRGAYQFGPFQLDVRERRLSRGCEVIPLRLKVFDTLRVLVENAGRLVTKQELLDAVWPETSVEENNLNHNVSVLRKALGDRATGEHYIETVPRVGYRFVASVEGPIAQATTDSRSPGPGVTSIAVLPFADMSSSRDQDYLCEGVAEEIIDALTHVTGLRVAARSASFQFRGPAVDVGAAGRQLGVAALLEGSVRKTDQRLRITVQLVDVADGYRRWSQRFDRPLDDVFAIQDEIAEAVVASLRSGNLSESERAALRRPHTTSEAYEYYLRGRQYLPRMSHPDLERSRAMFARAIEMDSGYGPAWAGLATVHATLYEWFGASDHDLEAAGRVSRRALELSPGLAEAHTARGFALSLSRRYDEAEREFDEAIGINPNSFDAYYYFARSSFARGDVERSAALFHSAAEVRQEDFQSPFLLAQSLRMLGQFEQARAANHDGVQRAERVLALNPVDVRALSLGSLALFVDGQTDRAMNWSRESLELYPDDMSTLVCATCLRAQNGEKEEAIATFERLVTLGWGKRDWVEHDPDYDSLRDDLRFQRLLARLK</sequence>
<dbReference type="InterPro" id="IPR011990">
    <property type="entry name" value="TPR-like_helical_dom_sf"/>
</dbReference>
<keyword evidence="2" id="KW-0802">TPR repeat</keyword>
<keyword evidence="6" id="KW-1185">Reference proteome</keyword>
<dbReference type="SMART" id="SM00862">
    <property type="entry name" value="Trans_reg_C"/>
    <property type="match status" value="1"/>
</dbReference>
<name>A0A143PE81_LUTPR</name>
<feature type="repeat" description="TPR" evidence="2">
    <location>
        <begin position="348"/>
        <end position="381"/>
    </location>
</feature>
<accession>A0A143PE81</accession>
<dbReference type="GO" id="GO:0006355">
    <property type="term" value="P:regulation of DNA-templated transcription"/>
    <property type="evidence" value="ECO:0007669"/>
    <property type="project" value="InterPro"/>
</dbReference>
<dbReference type="NCBIfam" id="NF047558">
    <property type="entry name" value="TPR_END_plus"/>
    <property type="match status" value="1"/>
</dbReference>
<evidence type="ECO:0000256" key="2">
    <source>
        <dbReference type="PROSITE-ProRule" id="PRU00339"/>
    </source>
</evidence>
<dbReference type="SUPFAM" id="SSF48452">
    <property type="entry name" value="TPR-like"/>
    <property type="match status" value="1"/>
</dbReference>
<dbReference type="InterPro" id="IPR001867">
    <property type="entry name" value="OmpR/PhoB-type_DNA-bd"/>
</dbReference>
<dbReference type="InterPro" id="IPR036388">
    <property type="entry name" value="WH-like_DNA-bd_sf"/>
</dbReference>
<dbReference type="InterPro" id="IPR016032">
    <property type="entry name" value="Sig_transdc_resp-reg_C-effctor"/>
</dbReference>
<dbReference type="CDD" id="cd00383">
    <property type="entry name" value="trans_reg_C"/>
    <property type="match status" value="1"/>
</dbReference>
<dbReference type="GO" id="GO:0000160">
    <property type="term" value="P:phosphorelay signal transduction system"/>
    <property type="evidence" value="ECO:0007669"/>
    <property type="project" value="InterPro"/>
</dbReference>
<evidence type="ECO:0000313" key="6">
    <source>
        <dbReference type="Proteomes" id="UP000076079"/>
    </source>
</evidence>
<dbReference type="EMBL" id="CP015136">
    <property type="protein sequence ID" value="AMY06882.1"/>
    <property type="molecule type" value="Genomic_DNA"/>
</dbReference>
<dbReference type="PROSITE" id="PS51755">
    <property type="entry name" value="OMPR_PHOB"/>
    <property type="match status" value="1"/>
</dbReference>
<dbReference type="PANTHER" id="PTHR12558:SF13">
    <property type="entry name" value="CELL DIVISION CYCLE PROTEIN 27 HOMOLOG"/>
    <property type="match status" value="1"/>
</dbReference>
<organism evidence="5 6">
    <name type="scientific">Luteitalea pratensis</name>
    <dbReference type="NCBI Taxonomy" id="1855912"/>
    <lineage>
        <taxon>Bacteria</taxon>
        <taxon>Pseudomonadati</taxon>
        <taxon>Acidobacteriota</taxon>
        <taxon>Vicinamibacteria</taxon>
        <taxon>Vicinamibacterales</taxon>
        <taxon>Vicinamibacteraceae</taxon>
        <taxon>Luteitalea</taxon>
    </lineage>
</organism>
<dbReference type="InterPro" id="IPR019734">
    <property type="entry name" value="TPR_rpt"/>
</dbReference>
<dbReference type="AlphaFoldDB" id="A0A143PE81"/>
<dbReference type="Pfam" id="PF13432">
    <property type="entry name" value="TPR_16"/>
    <property type="match status" value="1"/>
</dbReference>
<evidence type="ECO:0000313" key="5">
    <source>
        <dbReference type="EMBL" id="AMY06882.1"/>
    </source>
</evidence>